<reference evidence="3 4" key="1">
    <citation type="submission" date="2019-10" db="EMBL/GenBank/DDBJ databases">
        <title>Lactobacillus agilis SN811 Whole Genome Sequencing Project.</title>
        <authorList>
            <person name="Suzuki S."/>
            <person name="Endo A."/>
            <person name="Maeno S."/>
            <person name="Shiwa Y."/>
            <person name="Matsutani M."/>
            <person name="Kajikawa A."/>
        </authorList>
    </citation>
    <scope>NUCLEOTIDE SEQUENCE [LARGE SCALE GENOMIC DNA]</scope>
    <source>
        <strain evidence="3 4">SN811</strain>
    </source>
</reference>
<dbReference type="InterPro" id="IPR050194">
    <property type="entry name" value="Glycosyltransferase_grp1"/>
</dbReference>
<dbReference type="RefSeq" id="WP_172577658.1">
    <property type="nucleotide sequence ID" value="NZ_BLAP01000065.1"/>
</dbReference>
<evidence type="ECO:0000259" key="1">
    <source>
        <dbReference type="Pfam" id="PF00534"/>
    </source>
</evidence>
<keyword evidence="3" id="KW-0808">Transferase</keyword>
<feature type="domain" description="Glycosyl transferase family 1" evidence="1">
    <location>
        <begin position="181"/>
        <end position="298"/>
    </location>
</feature>
<organism evidence="3 4">
    <name type="scientific">Ligilactobacillus agilis</name>
    <dbReference type="NCBI Taxonomy" id="1601"/>
    <lineage>
        <taxon>Bacteria</taxon>
        <taxon>Bacillati</taxon>
        <taxon>Bacillota</taxon>
        <taxon>Bacilli</taxon>
        <taxon>Lactobacillales</taxon>
        <taxon>Lactobacillaceae</taxon>
        <taxon>Ligilactobacillus</taxon>
    </lineage>
</organism>
<dbReference type="InterPro" id="IPR001296">
    <property type="entry name" value="Glyco_trans_1"/>
</dbReference>
<comment type="caution">
    <text evidence="3">The sequence shown here is derived from an EMBL/GenBank/DDBJ whole genome shotgun (WGS) entry which is preliminary data.</text>
</comment>
<dbReference type="SUPFAM" id="SSF53756">
    <property type="entry name" value="UDP-Glycosyltransferase/glycogen phosphorylase"/>
    <property type="match status" value="1"/>
</dbReference>
<name>A0A6F9Y6P1_9LACO</name>
<dbReference type="Pfam" id="PF13439">
    <property type="entry name" value="Glyco_transf_4"/>
    <property type="match status" value="1"/>
</dbReference>
<dbReference type="Gene3D" id="3.40.50.2000">
    <property type="entry name" value="Glycogen Phosphorylase B"/>
    <property type="match status" value="2"/>
</dbReference>
<feature type="domain" description="Glycosyltransferase subfamily 4-like N-terminal" evidence="2">
    <location>
        <begin position="14"/>
        <end position="172"/>
    </location>
</feature>
<proteinExistence type="predicted"/>
<evidence type="ECO:0000313" key="3">
    <source>
        <dbReference type="EMBL" id="GET13142.1"/>
    </source>
</evidence>
<dbReference type="PANTHER" id="PTHR45947:SF3">
    <property type="entry name" value="SULFOQUINOVOSYL TRANSFERASE SQD2"/>
    <property type="match status" value="1"/>
</dbReference>
<gene>
    <name evidence="3" type="ORF">SN811_16420</name>
</gene>
<dbReference type="Proteomes" id="UP000494160">
    <property type="component" value="Unassembled WGS sequence"/>
</dbReference>
<evidence type="ECO:0000313" key="4">
    <source>
        <dbReference type="Proteomes" id="UP000494160"/>
    </source>
</evidence>
<accession>A0A6F9Y6P1</accession>
<dbReference type="PANTHER" id="PTHR45947">
    <property type="entry name" value="SULFOQUINOVOSYL TRANSFERASE SQD2"/>
    <property type="match status" value="1"/>
</dbReference>
<dbReference type="InterPro" id="IPR028098">
    <property type="entry name" value="Glyco_trans_4-like_N"/>
</dbReference>
<dbReference type="Pfam" id="PF00534">
    <property type="entry name" value="Glycos_transf_1"/>
    <property type="match status" value="1"/>
</dbReference>
<protein>
    <submittedName>
        <fullName evidence="3">Glycosyl transferase</fullName>
    </submittedName>
</protein>
<sequence length="357" mass="40459">MIKVLHFELTKNHGGIESLLLRVSKEVVQDKNIHFDFITKEQVKLPYEDDLLALGCNIYRVPSEKNLIGYVKAINKILKKNNYDVVHVHKNSLINIVPIILAKHSNVKKIIVHSHNTASTKGGRLFRYIHYINRAYIVNTSVVKVACSKMAKDWMFGSAEDVLHIPNGVDLSVYSKDEQARKNIRTEFNVQENEILLGTVGRLTKQKNQEFLIDVLSKLDEKFKVIIVGKGELREKLSQKINASSLSDRIYLAGEREDIPAILQGIDAFVMPSLHEGLPIAGIEAQAAGLPLVVSKNISNELNISGNVKFIELDSDLWARTLKNMNYTRNENVKSNFIKAGYDIQVTKKKFLELYHN</sequence>
<dbReference type="AlphaFoldDB" id="A0A6F9Y6P1"/>
<evidence type="ECO:0000259" key="2">
    <source>
        <dbReference type="Pfam" id="PF13439"/>
    </source>
</evidence>
<dbReference type="EMBL" id="BLAP01000065">
    <property type="protein sequence ID" value="GET13142.1"/>
    <property type="molecule type" value="Genomic_DNA"/>
</dbReference>
<dbReference type="GO" id="GO:0016757">
    <property type="term" value="F:glycosyltransferase activity"/>
    <property type="evidence" value="ECO:0007669"/>
    <property type="project" value="InterPro"/>
</dbReference>